<dbReference type="InterPro" id="IPR015422">
    <property type="entry name" value="PyrdxlP-dep_Trfase_small"/>
</dbReference>
<evidence type="ECO:0000313" key="5">
    <source>
        <dbReference type="Proteomes" id="UP000027946"/>
    </source>
</evidence>
<dbReference type="STRING" id="1121324.CLIT_14c00860"/>
<dbReference type="CDD" id="cd00616">
    <property type="entry name" value="AHBA_syn"/>
    <property type="match status" value="1"/>
</dbReference>
<proteinExistence type="inferred from homology"/>
<keyword evidence="2 3" id="KW-0663">Pyridoxal phosphate</keyword>
<dbReference type="InterPro" id="IPR015421">
    <property type="entry name" value="PyrdxlP-dep_Trfase_major"/>
</dbReference>
<protein>
    <submittedName>
        <fullName evidence="4">Spore coat polysaccharide biosynthesis protein SpsC</fullName>
    </submittedName>
</protein>
<gene>
    <name evidence="4" type="primary">spsC</name>
    <name evidence="4" type="ORF">CLIT_14c00860</name>
</gene>
<name>A0A069REM5_PEPLI</name>
<dbReference type="RefSeq" id="WP_038266495.1">
    <property type="nucleotide sequence ID" value="NZ_FSRH01000015.1"/>
</dbReference>
<evidence type="ECO:0000256" key="3">
    <source>
        <dbReference type="RuleBase" id="RU004508"/>
    </source>
</evidence>
<dbReference type="EMBL" id="JJMM01000014">
    <property type="protein sequence ID" value="KDR94625.1"/>
    <property type="molecule type" value="Genomic_DNA"/>
</dbReference>
<comment type="caution">
    <text evidence="4">The sequence shown here is derived from an EMBL/GenBank/DDBJ whole genome shotgun (WGS) entry which is preliminary data.</text>
</comment>
<dbReference type="InterPro" id="IPR015424">
    <property type="entry name" value="PyrdxlP-dep_Trfase"/>
</dbReference>
<feature type="active site" description="Proton acceptor" evidence="1">
    <location>
        <position position="185"/>
    </location>
</feature>
<dbReference type="PANTHER" id="PTHR30244:SF34">
    <property type="entry name" value="DTDP-4-AMINO-4,6-DIDEOXYGALACTOSE TRANSAMINASE"/>
    <property type="match status" value="1"/>
</dbReference>
<dbReference type="eggNOG" id="COG0399">
    <property type="taxonomic scope" value="Bacteria"/>
</dbReference>
<dbReference type="Gene3D" id="3.40.640.10">
    <property type="entry name" value="Type I PLP-dependent aspartate aminotransferase-like (Major domain)"/>
    <property type="match status" value="1"/>
</dbReference>
<evidence type="ECO:0000313" key="4">
    <source>
        <dbReference type="EMBL" id="KDR94625.1"/>
    </source>
</evidence>
<sequence>MRRDEFLQYAKPEMGEDEIRDVADTIKSGWITKGPRTAEFEEKFARFVGAKYAVAVNSCTAALHTALVCRGIKSGDEVITTPFTFAATVNVILHCGAKPVLVDIDPRTYTIDPEKIEEKITSRTKAIIPVHYAGQACNMDEIMDIAKRHNLFVLEDAAHAVYTKYKDSLVGGIGDATAFSFYATKNLATGEGGMLTTNDKELAERARVVSLHGMSRHAWNRYSKSGSWYYEIEYPGFKYNMTDIQAALGLNQLAKLESMQAAREKYANMYNDAFAGVDEIIEPFNAPYSRHAWHLYPVQIDDGMLSIGRDEFIEELGRWNIGTSVHFIPVHMHPYYRDMLGFQKGEYPVTEKVYSRILSLPLYPGMSEEDVKYVIEAVNETVDKFKAKI</sequence>
<feature type="modified residue" description="N6-(pyridoxal phosphate)lysine" evidence="2">
    <location>
        <position position="185"/>
    </location>
</feature>
<dbReference type="GO" id="GO:0008483">
    <property type="term" value="F:transaminase activity"/>
    <property type="evidence" value="ECO:0007669"/>
    <property type="project" value="TreeGrafter"/>
</dbReference>
<accession>A0A069REM5</accession>
<dbReference type="Pfam" id="PF01041">
    <property type="entry name" value="DegT_DnrJ_EryC1"/>
    <property type="match status" value="1"/>
</dbReference>
<dbReference type="AlphaFoldDB" id="A0A069REM5"/>
<dbReference type="PANTHER" id="PTHR30244">
    <property type="entry name" value="TRANSAMINASE"/>
    <property type="match status" value="1"/>
</dbReference>
<comment type="similarity">
    <text evidence="3">Belongs to the DegT/DnrJ/EryC1 family.</text>
</comment>
<organism evidence="4 5">
    <name type="scientific">Peptoclostridium litorale DSM 5388</name>
    <dbReference type="NCBI Taxonomy" id="1121324"/>
    <lineage>
        <taxon>Bacteria</taxon>
        <taxon>Bacillati</taxon>
        <taxon>Bacillota</taxon>
        <taxon>Clostridia</taxon>
        <taxon>Peptostreptococcales</taxon>
        <taxon>Peptoclostridiaceae</taxon>
        <taxon>Peptoclostridium</taxon>
    </lineage>
</organism>
<dbReference type="GO" id="GO:0030170">
    <property type="term" value="F:pyridoxal phosphate binding"/>
    <property type="evidence" value="ECO:0007669"/>
    <property type="project" value="TreeGrafter"/>
</dbReference>
<dbReference type="Gene3D" id="3.90.1150.10">
    <property type="entry name" value="Aspartate Aminotransferase, domain 1"/>
    <property type="match status" value="1"/>
</dbReference>
<dbReference type="InterPro" id="IPR000653">
    <property type="entry name" value="DegT/StrS_aminotransferase"/>
</dbReference>
<dbReference type="PIRSF" id="PIRSF000390">
    <property type="entry name" value="PLP_StrS"/>
    <property type="match status" value="1"/>
</dbReference>
<evidence type="ECO:0000256" key="1">
    <source>
        <dbReference type="PIRSR" id="PIRSR000390-1"/>
    </source>
</evidence>
<dbReference type="SUPFAM" id="SSF53383">
    <property type="entry name" value="PLP-dependent transferases"/>
    <property type="match status" value="1"/>
</dbReference>
<dbReference type="GO" id="GO:0000271">
    <property type="term" value="P:polysaccharide biosynthetic process"/>
    <property type="evidence" value="ECO:0007669"/>
    <property type="project" value="TreeGrafter"/>
</dbReference>
<reference evidence="4 5" key="1">
    <citation type="submission" date="2014-03" db="EMBL/GenBank/DDBJ databases">
        <title>Genome sequence of Clostridium litorale W6, DSM 5388.</title>
        <authorList>
            <person name="Poehlein A."/>
            <person name="Jagirdar A."/>
            <person name="Khonsari B."/>
            <person name="Chibani C.M."/>
            <person name="Gutierrez Gutierrez D.A."/>
            <person name="Davydova E."/>
            <person name="Alghaithi H.S."/>
            <person name="Nair K.P."/>
            <person name="Dhamotharan K."/>
            <person name="Chandran L."/>
            <person name="G W."/>
            <person name="Daniel R."/>
        </authorList>
    </citation>
    <scope>NUCLEOTIDE SEQUENCE [LARGE SCALE GENOMIC DNA]</scope>
    <source>
        <strain evidence="4 5">W6</strain>
    </source>
</reference>
<evidence type="ECO:0000256" key="2">
    <source>
        <dbReference type="PIRSR" id="PIRSR000390-2"/>
    </source>
</evidence>
<dbReference type="Proteomes" id="UP000027946">
    <property type="component" value="Unassembled WGS sequence"/>
</dbReference>
<keyword evidence="5" id="KW-1185">Reference proteome</keyword>